<dbReference type="OrthoDB" id="3766406at2759"/>
<protein>
    <submittedName>
        <fullName evidence="1">Uncharacterized protein</fullName>
    </submittedName>
</protein>
<sequence>MRHQSMDHSSDRDNHRSLFLPDLLPCPGSRRCAFHASIFGNSNNPSETPEEWYCTKCQTLHPTTLRLNEPTGAVAATPSGLEMLPTELLLYITQFCPASHTMLALTCRDIYCKIGIPRSSLTYWGRGSFISLLARDILDHAECRHCGLLRPISSPHAWPLLKINRESYGVPPTVYGWSDFLAKKMQNDTIRGVAPGICLSLLACAGELKKPWANQSDLDCIKPMGFAQDVLQHGLTVTYKASGRFMWSGRLVTHVRYRIKLPAPWTSFTIVQRAAVFRNFYLCPHTYASKVQ</sequence>
<reference evidence="1 2" key="1">
    <citation type="journal article" date="2018" name="Sci. Rep.">
        <title>Comparative genomics provides insights into the lifestyle and reveals functional heterogeneity of dark septate endophytic fungi.</title>
        <authorList>
            <person name="Knapp D.G."/>
            <person name="Nemeth J.B."/>
            <person name="Barry K."/>
            <person name="Hainaut M."/>
            <person name="Henrissat B."/>
            <person name="Johnson J."/>
            <person name="Kuo A."/>
            <person name="Lim J.H.P."/>
            <person name="Lipzen A."/>
            <person name="Nolan M."/>
            <person name="Ohm R.A."/>
            <person name="Tamas L."/>
            <person name="Grigoriev I.V."/>
            <person name="Spatafora J.W."/>
            <person name="Nagy L.G."/>
            <person name="Kovacs G.M."/>
        </authorList>
    </citation>
    <scope>NUCLEOTIDE SEQUENCE [LARGE SCALE GENOMIC DNA]</scope>
    <source>
        <strain evidence="1 2">DSE2036</strain>
    </source>
</reference>
<evidence type="ECO:0000313" key="1">
    <source>
        <dbReference type="EMBL" id="PVI04930.1"/>
    </source>
</evidence>
<organism evidence="1 2">
    <name type="scientific">Periconia macrospinosa</name>
    <dbReference type="NCBI Taxonomy" id="97972"/>
    <lineage>
        <taxon>Eukaryota</taxon>
        <taxon>Fungi</taxon>
        <taxon>Dikarya</taxon>
        <taxon>Ascomycota</taxon>
        <taxon>Pezizomycotina</taxon>
        <taxon>Dothideomycetes</taxon>
        <taxon>Pleosporomycetidae</taxon>
        <taxon>Pleosporales</taxon>
        <taxon>Massarineae</taxon>
        <taxon>Periconiaceae</taxon>
        <taxon>Periconia</taxon>
    </lineage>
</organism>
<dbReference type="AlphaFoldDB" id="A0A2V1E6M2"/>
<proteinExistence type="predicted"/>
<keyword evidence="2" id="KW-1185">Reference proteome</keyword>
<dbReference type="EMBL" id="KZ805317">
    <property type="protein sequence ID" value="PVI04930.1"/>
    <property type="molecule type" value="Genomic_DNA"/>
</dbReference>
<name>A0A2V1E6M2_9PLEO</name>
<gene>
    <name evidence="1" type="ORF">DM02DRAFT_133963</name>
</gene>
<dbReference type="Proteomes" id="UP000244855">
    <property type="component" value="Unassembled WGS sequence"/>
</dbReference>
<evidence type="ECO:0000313" key="2">
    <source>
        <dbReference type="Proteomes" id="UP000244855"/>
    </source>
</evidence>
<accession>A0A2V1E6M2</accession>